<name>A0A399SIX8_9BACT</name>
<evidence type="ECO:0000256" key="1">
    <source>
        <dbReference type="SAM" id="Coils"/>
    </source>
</evidence>
<dbReference type="RefSeq" id="WP_119430326.1">
    <property type="nucleotide sequence ID" value="NZ_QWGE01000001.1"/>
</dbReference>
<proteinExistence type="predicted"/>
<feature type="coiled-coil region" evidence="1">
    <location>
        <begin position="15"/>
        <end position="67"/>
    </location>
</feature>
<dbReference type="Proteomes" id="UP000266005">
    <property type="component" value="Unassembled WGS sequence"/>
</dbReference>
<keyword evidence="1" id="KW-0175">Coiled coil</keyword>
<dbReference type="EMBL" id="QWGE01000001">
    <property type="protein sequence ID" value="RIJ42443.1"/>
    <property type="molecule type" value="Genomic_DNA"/>
</dbReference>
<keyword evidence="3" id="KW-1185">Reference proteome</keyword>
<evidence type="ECO:0000313" key="2">
    <source>
        <dbReference type="EMBL" id="RIJ42443.1"/>
    </source>
</evidence>
<evidence type="ECO:0000313" key="3">
    <source>
        <dbReference type="Proteomes" id="UP000266005"/>
    </source>
</evidence>
<organism evidence="2 3">
    <name type="scientific">Pontibacter oryzae</name>
    <dbReference type="NCBI Taxonomy" id="2304593"/>
    <lineage>
        <taxon>Bacteria</taxon>
        <taxon>Pseudomonadati</taxon>
        <taxon>Bacteroidota</taxon>
        <taxon>Cytophagia</taxon>
        <taxon>Cytophagales</taxon>
        <taxon>Hymenobacteraceae</taxon>
        <taxon>Pontibacter</taxon>
    </lineage>
</organism>
<accession>A0A399SIX8</accession>
<dbReference type="OrthoDB" id="884723at2"/>
<reference evidence="3" key="1">
    <citation type="submission" date="2018-08" db="EMBL/GenBank/DDBJ databases">
        <title>Mucilaginibacter sp. MYSH2.</title>
        <authorList>
            <person name="Seo T."/>
        </authorList>
    </citation>
    <scope>NUCLEOTIDE SEQUENCE [LARGE SCALE GENOMIC DNA]</scope>
    <source>
        <strain evidence="3">KIRAN</strain>
    </source>
</reference>
<comment type="caution">
    <text evidence="2">The sequence shown here is derived from an EMBL/GenBank/DDBJ whole genome shotgun (WGS) entry which is preliminary data.</text>
</comment>
<gene>
    <name evidence="2" type="ORF">D1627_00805</name>
</gene>
<sequence length="112" mass="12982">MENLIAYLNESLVPLEEKVKAYLQVEQDIRHLEVEILTHRKNNAAEASAKEEDLNGLLQKYNKLREEVVQMLPEQNKFIEINLGYGPSMVGYFTVDHETHQTLPEPVLRVVH</sequence>
<protein>
    <submittedName>
        <fullName evidence="2">Uncharacterized protein</fullName>
    </submittedName>
</protein>
<dbReference type="AlphaFoldDB" id="A0A399SIX8"/>